<dbReference type="EMBL" id="NQIK02000001">
    <property type="protein sequence ID" value="KAF7578580.1"/>
    <property type="molecule type" value="Genomic_DNA"/>
</dbReference>
<evidence type="ECO:0000313" key="2">
    <source>
        <dbReference type="Proteomes" id="UP000245464"/>
    </source>
</evidence>
<sequence length="50" mass="5466">MSLGIGYGLISVSGVYMDACQRDSCIINLILDVYCPGSVDWWLFTFANSA</sequence>
<dbReference type="KEGG" id="ptrr:90954402"/>
<accession>A0A834SA50</accession>
<name>A0A834SA50_9PLEO</name>
<dbReference type="AlphaFoldDB" id="A0A834SA50"/>
<reference evidence="1 2" key="1">
    <citation type="journal article" date="2018" name="BMC Genomics">
        <title>Comparative genomics of the wheat fungal pathogen Pyrenophora tritici-repentis reveals chromosomal variations and genome plasticity.</title>
        <authorList>
            <person name="Moolhuijzen P."/>
            <person name="See P.T."/>
            <person name="Hane J.K."/>
            <person name="Shi G."/>
            <person name="Liu Z."/>
            <person name="Oliver R.P."/>
            <person name="Moffat C.S."/>
        </authorList>
    </citation>
    <scope>NUCLEOTIDE SEQUENCE [LARGE SCALE GENOMIC DNA]</scope>
    <source>
        <strain evidence="1">M4</strain>
    </source>
</reference>
<proteinExistence type="predicted"/>
<protein>
    <submittedName>
        <fullName evidence="1">Uncharacterized protein</fullName>
    </submittedName>
</protein>
<dbReference type="Proteomes" id="UP000245464">
    <property type="component" value="Chromosome 1"/>
</dbReference>
<comment type="caution">
    <text evidence="1">The sequence shown here is derived from an EMBL/GenBank/DDBJ whole genome shotgun (WGS) entry which is preliminary data.</text>
</comment>
<dbReference type="GeneID" id="90954402"/>
<dbReference type="RefSeq" id="XP_065966000.1">
    <property type="nucleotide sequence ID" value="XM_066103798.1"/>
</dbReference>
<gene>
    <name evidence="1" type="ORF">PtrM4_028200</name>
</gene>
<evidence type="ECO:0000313" key="1">
    <source>
        <dbReference type="EMBL" id="KAF7578580.1"/>
    </source>
</evidence>
<organism evidence="1 2">
    <name type="scientific">Pyrenophora tritici-repentis</name>
    <dbReference type="NCBI Taxonomy" id="45151"/>
    <lineage>
        <taxon>Eukaryota</taxon>
        <taxon>Fungi</taxon>
        <taxon>Dikarya</taxon>
        <taxon>Ascomycota</taxon>
        <taxon>Pezizomycotina</taxon>
        <taxon>Dothideomycetes</taxon>
        <taxon>Pleosporomycetidae</taxon>
        <taxon>Pleosporales</taxon>
        <taxon>Pleosporineae</taxon>
        <taxon>Pleosporaceae</taxon>
        <taxon>Pyrenophora</taxon>
    </lineage>
</organism>